<evidence type="ECO:0000256" key="1">
    <source>
        <dbReference type="ARBA" id="ARBA00004196"/>
    </source>
</evidence>
<keyword evidence="4 6" id="KW-0732">Signal</keyword>
<keyword evidence="8" id="KW-0449">Lipoprotein</keyword>
<dbReference type="GO" id="GO:0030001">
    <property type="term" value="P:metal ion transport"/>
    <property type="evidence" value="ECO:0007669"/>
    <property type="project" value="InterPro"/>
</dbReference>
<feature type="region of interest" description="Disordered" evidence="5">
    <location>
        <begin position="308"/>
        <end position="348"/>
    </location>
</feature>
<dbReference type="EMBL" id="WDPD01000010">
    <property type="protein sequence ID" value="KAB7459706.1"/>
    <property type="molecule type" value="Genomic_DNA"/>
</dbReference>
<evidence type="ECO:0000256" key="6">
    <source>
        <dbReference type="SAM" id="SignalP"/>
    </source>
</evidence>
<dbReference type="PANTHER" id="PTHR42953">
    <property type="entry name" value="HIGH-AFFINITY ZINC UPTAKE SYSTEM PROTEIN ZNUA-RELATED"/>
    <property type="match status" value="1"/>
</dbReference>
<evidence type="ECO:0000313" key="9">
    <source>
        <dbReference type="Proteomes" id="UP000429211"/>
    </source>
</evidence>
<dbReference type="EMBL" id="CACRSP010000003">
    <property type="protein sequence ID" value="VYS85799.1"/>
    <property type="molecule type" value="Genomic_DNA"/>
</dbReference>
<feature type="chain" id="PRO_5036184542" evidence="6">
    <location>
        <begin position="27"/>
        <end position="348"/>
    </location>
</feature>
<dbReference type="Gene3D" id="3.40.50.1980">
    <property type="entry name" value="Nitrogenase molybdenum iron protein domain"/>
    <property type="match status" value="1"/>
</dbReference>
<dbReference type="InterPro" id="IPR050492">
    <property type="entry name" value="Bact_metal-bind_prot9"/>
</dbReference>
<dbReference type="InterPro" id="IPR006127">
    <property type="entry name" value="ZnuA-like"/>
</dbReference>
<dbReference type="PROSITE" id="PS51257">
    <property type="entry name" value="PROKAR_LIPOPROTEIN"/>
    <property type="match status" value="1"/>
</dbReference>
<keyword evidence="3" id="KW-0479">Metal-binding</keyword>
<dbReference type="GO" id="GO:0046872">
    <property type="term" value="F:metal ion binding"/>
    <property type="evidence" value="ECO:0007669"/>
    <property type="project" value="UniProtKB-KW"/>
</dbReference>
<dbReference type="AlphaFoldDB" id="A0A6N2RZ99"/>
<evidence type="ECO:0000256" key="2">
    <source>
        <dbReference type="ARBA" id="ARBA00022448"/>
    </source>
</evidence>
<evidence type="ECO:0000256" key="4">
    <source>
        <dbReference type="ARBA" id="ARBA00022729"/>
    </source>
</evidence>
<gene>
    <name evidence="8" type="primary">psaA</name>
    <name evidence="8" type="ORF">BDLFYP24_01227</name>
    <name evidence="7" type="ORF">GBB04_08425</name>
</gene>
<feature type="signal peptide" evidence="6">
    <location>
        <begin position="1"/>
        <end position="26"/>
    </location>
</feature>
<reference evidence="8" key="2">
    <citation type="submission" date="2019-11" db="EMBL/GenBank/DDBJ databases">
        <authorList>
            <person name="Feng L."/>
        </authorList>
    </citation>
    <scope>NUCLEOTIDE SEQUENCE</scope>
    <source>
        <strain evidence="8">BdentiumLFYP24</strain>
    </source>
</reference>
<sequence>MRLHQRSLLRTVAAGIVMCMMFGATACFGHDSPDERPTASASTSEQTSPITVVASVNQWGSLAEQIGGTYVKVTSILNSTSVDAHDFEPKTADVAALQKAQVVVSNGAGYDAWATKNLTKGTVSVSAAQMVGAMEGDNPHLWFSNDARNTMAKELADTYSRIMPARKKYFAGKLSAWNKRESKVEKAMKTFSSTHKGATYAATEAVAYYLLSDMGFDDKTPEGYAQSAASDAEPAPADLQAFQELLEKHQVDLLVNNVQEASDATNLLTGTAQKSDVPVFDVTEQMPADQSSLTSWILSLVTSLTETMATTDAEDDSSENATSSPSESSESASPSENATEEPQPDPGK</sequence>
<reference evidence="7 9" key="1">
    <citation type="journal article" date="2019" name="Nat. Med.">
        <title>A library of human gut bacterial isolates paired with longitudinal multiomics data enables mechanistic microbiome research.</title>
        <authorList>
            <person name="Poyet M."/>
            <person name="Groussin M."/>
            <person name="Gibbons S.M."/>
            <person name="Avila-Pacheco J."/>
            <person name="Jiang X."/>
            <person name="Kearney S.M."/>
            <person name="Perrotta A.R."/>
            <person name="Berdy B."/>
            <person name="Zhao S."/>
            <person name="Lieberman T.D."/>
            <person name="Swanson P.K."/>
            <person name="Smith M."/>
            <person name="Roesemann S."/>
            <person name="Alexander J.E."/>
            <person name="Rich S.A."/>
            <person name="Livny J."/>
            <person name="Vlamakis H."/>
            <person name="Clish C."/>
            <person name="Bullock K."/>
            <person name="Deik A."/>
            <person name="Scott J."/>
            <person name="Pierce K.A."/>
            <person name="Xavier R.J."/>
            <person name="Alm E.J."/>
        </authorList>
    </citation>
    <scope>NUCLEOTIDE SEQUENCE [LARGE SCALE GENOMIC DNA]</scope>
    <source>
        <strain evidence="7 9">BIOML-A2</strain>
    </source>
</reference>
<dbReference type="RefSeq" id="WP_129879387.1">
    <property type="nucleotide sequence ID" value="NZ_CACRSP010000003.1"/>
</dbReference>
<proteinExistence type="predicted"/>
<dbReference type="PANTHER" id="PTHR42953:SF1">
    <property type="entry name" value="METAL-BINDING PROTEIN HI_0362-RELATED"/>
    <property type="match status" value="1"/>
</dbReference>
<dbReference type="GO" id="GO:0030313">
    <property type="term" value="C:cell envelope"/>
    <property type="evidence" value="ECO:0007669"/>
    <property type="project" value="UniProtKB-SubCell"/>
</dbReference>
<feature type="compositionally biased region" description="Low complexity" evidence="5">
    <location>
        <begin position="319"/>
        <end position="337"/>
    </location>
</feature>
<accession>A0A6N2RZ99</accession>
<keyword evidence="2" id="KW-0813">Transport</keyword>
<dbReference type="Pfam" id="PF01297">
    <property type="entry name" value="ZnuA"/>
    <property type="match status" value="1"/>
</dbReference>
<organism evidence="8">
    <name type="scientific">Bifidobacterium dentium</name>
    <dbReference type="NCBI Taxonomy" id="1689"/>
    <lineage>
        <taxon>Bacteria</taxon>
        <taxon>Bacillati</taxon>
        <taxon>Actinomycetota</taxon>
        <taxon>Actinomycetes</taxon>
        <taxon>Bifidobacteriales</taxon>
        <taxon>Bifidobacteriaceae</taxon>
        <taxon>Bifidobacterium</taxon>
    </lineage>
</organism>
<name>A0A6N2RZ99_9BIFI</name>
<protein>
    <submittedName>
        <fullName evidence="7">ABC transporter substrate-binding protein</fullName>
    </submittedName>
    <submittedName>
        <fullName evidence="8">Manganese ABC transporter substrate-binding lipoprotein</fullName>
    </submittedName>
</protein>
<dbReference type="SUPFAM" id="SSF53807">
    <property type="entry name" value="Helical backbone' metal receptor"/>
    <property type="match status" value="1"/>
</dbReference>
<evidence type="ECO:0000313" key="8">
    <source>
        <dbReference type="EMBL" id="VYS85799.1"/>
    </source>
</evidence>
<dbReference type="Proteomes" id="UP000429211">
    <property type="component" value="Unassembled WGS sequence"/>
</dbReference>
<evidence type="ECO:0000313" key="7">
    <source>
        <dbReference type="EMBL" id="KAB7459706.1"/>
    </source>
</evidence>
<comment type="subcellular location">
    <subcellularLocation>
        <location evidence="1">Cell envelope</location>
    </subcellularLocation>
</comment>
<evidence type="ECO:0000256" key="3">
    <source>
        <dbReference type="ARBA" id="ARBA00022723"/>
    </source>
</evidence>
<evidence type="ECO:0000256" key="5">
    <source>
        <dbReference type="SAM" id="MobiDB-lite"/>
    </source>
</evidence>
<feature type="compositionally biased region" description="Acidic residues" evidence="5">
    <location>
        <begin position="338"/>
        <end position="348"/>
    </location>
</feature>